<dbReference type="InterPro" id="IPR011701">
    <property type="entry name" value="MFS"/>
</dbReference>
<dbReference type="EMBL" id="JAFBWN010000019">
    <property type="protein sequence ID" value="MBM2356696.1"/>
    <property type="molecule type" value="Genomic_DNA"/>
</dbReference>
<dbReference type="GO" id="GO:0005886">
    <property type="term" value="C:plasma membrane"/>
    <property type="evidence" value="ECO:0007669"/>
    <property type="project" value="UniProtKB-SubCell"/>
</dbReference>
<proteinExistence type="predicted"/>
<keyword evidence="5 7" id="KW-1133">Transmembrane helix</keyword>
<feature type="transmembrane region" description="Helical" evidence="7">
    <location>
        <begin position="407"/>
        <end position="426"/>
    </location>
</feature>
<feature type="transmembrane region" description="Helical" evidence="7">
    <location>
        <begin position="267"/>
        <end position="289"/>
    </location>
</feature>
<feature type="transmembrane region" description="Helical" evidence="7">
    <location>
        <begin position="328"/>
        <end position="350"/>
    </location>
</feature>
<dbReference type="Proteomes" id="UP000809337">
    <property type="component" value="Unassembled WGS sequence"/>
</dbReference>
<feature type="transmembrane region" description="Helical" evidence="7">
    <location>
        <begin position="362"/>
        <end position="386"/>
    </location>
</feature>
<evidence type="ECO:0000256" key="3">
    <source>
        <dbReference type="ARBA" id="ARBA00022475"/>
    </source>
</evidence>
<reference evidence="9" key="1">
    <citation type="submission" date="2021-01" db="EMBL/GenBank/DDBJ databases">
        <title>Diatom-associated Roseobacters Show Island Model of Population Structure.</title>
        <authorList>
            <person name="Qu L."/>
            <person name="Feng X."/>
            <person name="Chen Y."/>
            <person name="Li L."/>
            <person name="Wang X."/>
            <person name="Hu Z."/>
            <person name="Wang H."/>
            <person name="Luo H."/>
        </authorList>
    </citation>
    <scope>NUCLEOTIDE SEQUENCE</scope>
    <source>
        <strain evidence="9">SM26-45</strain>
    </source>
</reference>
<evidence type="ECO:0000313" key="9">
    <source>
        <dbReference type="EMBL" id="MBM2356696.1"/>
    </source>
</evidence>
<evidence type="ECO:0000256" key="2">
    <source>
        <dbReference type="ARBA" id="ARBA00022448"/>
    </source>
</evidence>
<dbReference type="Gene3D" id="1.20.1720.10">
    <property type="entry name" value="Multidrug resistance protein D"/>
    <property type="match status" value="1"/>
</dbReference>
<dbReference type="SUPFAM" id="SSF103473">
    <property type="entry name" value="MFS general substrate transporter"/>
    <property type="match status" value="1"/>
</dbReference>
<keyword evidence="4 7" id="KW-0812">Transmembrane</keyword>
<feature type="transmembrane region" description="Helical" evidence="7">
    <location>
        <begin position="79"/>
        <end position="98"/>
    </location>
</feature>
<comment type="caution">
    <text evidence="9">The sequence shown here is derived from an EMBL/GenBank/DDBJ whole genome shotgun (WGS) entry which is preliminary data.</text>
</comment>
<feature type="domain" description="Major facilitator superfamily (MFS) profile" evidence="8">
    <location>
        <begin position="13"/>
        <end position="499"/>
    </location>
</feature>
<feature type="transmembrane region" description="Helical" evidence="7">
    <location>
        <begin position="137"/>
        <end position="157"/>
    </location>
</feature>
<dbReference type="RefSeq" id="WP_231035584.1">
    <property type="nucleotide sequence ID" value="NZ_JAJNGX010000019.1"/>
</dbReference>
<protein>
    <submittedName>
        <fullName evidence="9">MFS transporter</fullName>
    </submittedName>
</protein>
<feature type="transmembrane region" description="Helical" evidence="7">
    <location>
        <begin position="163"/>
        <end position="188"/>
    </location>
</feature>
<evidence type="ECO:0000313" key="10">
    <source>
        <dbReference type="Proteomes" id="UP000809337"/>
    </source>
</evidence>
<dbReference type="Pfam" id="PF07690">
    <property type="entry name" value="MFS_1"/>
    <property type="match status" value="1"/>
</dbReference>
<keyword evidence="3" id="KW-1003">Cell membrane</keyword>
<dbReference type="PRINTS" id="PR01036">
    <property type="entry name" value="TCRTETB"/>
</dbReference>
<feature type="transmembrane region" description="Helical" evidence="7">
    <location>
        <begin position="104"/>
        <end position="125"/>
    </location>
</feature>
<evidence type="ECO:0000256" key="4">
    <source>
        <dbReference type="ARBA" id="ARBA00022692"/>
    </source>
</evidence>
<dbReference type="InterPro" id="IPR036259">
    <property type="entry name" value="MFS_trans_sf"/>
</dbReference>
<evidence type="ECO:0000256" key="7">
    <source>
        <dbReference type="SAM" id="Phobius"/>
    </source>
</evidence>
<feature type="transmembrane region" description="Helical" evidence="7">
    <location>
        <begin position="301"/>
        <end position="321"/>
    </location>
</feature>
<accession>A0A9Q2RWK3</accession>
<gene>
    <name evidence="9" type="ORF">JQX14_19260</name>
</gene>
<name>A0A9Q2RWK3_9RHOB</name>
<sequence>MSPRLPDPKRWLVLLAVMLAFLPVVLDMTILHVAVPTLTQALEASNTQVLWIIDIYPLLMAGLLVPMGTLADRVGNRRILLSGLAIFGVASVLAAFAPNAPLLIAARVLLAAGGAMIMPCVLGIIRRTFEDETERGLALGLWGTVGAAGAAVGPLIGGALLEHFWWGSVFLINVPVMAVVLPVCWFLLPRRETITQGHWPIGQAVMLILGMIATVYAIKAGFAAKQPLTVVLLILAIGICMLSLFIRIQLRSATPMLDLSLFSRPAIVAGIIMAIVASGSLAGVELTLAQELQYVLGKTPLQAGIFLIPIMAAAALGGPVAGWLSGRFGLRAVACLSLVVSSGALAGLAAADFDDPGLVVPILLAALGLSLSIGLTASSIAIMGAADAHEAGAAGSLEATGYELGSGLGITLFGVFMSVVFGRNLALPEGVPDLLAEQAALSIGDVYITAQQLGADQGAAIIAAGKVAFSATHSVLLTTAAVLMGLLTILVYCLLHQSRPVRASHH</sequence>
<feature type="transmembrane region" description="Helical" evidence="7">
    <location>
        <begin position="228"/>
        <end position="246"/>
    </location>
</feature>
<dbReference type="PROSITE" id="PS50850">
    <property type="entry name" value="MFS"/>
    <property type="match status" value="1"/>
</dbReference>
<dbReference type="PANTHER" id="PTHR42718:SF47">
    <property type="entry name" value="METHYL VIOLOGEN RESISTANCE PROTEIN SMVA"/>
    <property type="match status" value="1"/>
</dbReference>
<feature type="transmembrane region" description="Helical" evidence="7">
    <location>
        <begin position="47"/>
        <end position="67"/>
    </location>
</feature>
<evidence type="ECO:0000256" key="5">
    <source>
        <dbReference type="ARBA" id="ARBA00022989"/>
    </source>
</evidence>
<keyword evidence="6 7" id="KW-0472">Membrane</keyword>
<feature type="transmembrane region" description="Helical" evidence="7">
    <location>
        <begin position="200"/>
        <end position="222"/>
    </location>
</feature>
<feature type="transmembrane region" description="Helical" evidence="7">
    <location>
        <begin position="12"/>
        <end position="35"/>
    </location>
</feature>
<dbReference type="AlphaFoldDB" id="A0A9Q2RWK3"/>
<dbReference type="InterPro" id="IPR020846">
    <property type="entry name" value="MFS_dom"/>
</dbReference>
<dbReference type="PANTHER" id="PTHR42718">
    <property type="entry name" value="MAJOR FACILITATOR SUPERFAMILY MULTIDRUG TRANSPORTER MFSC"/>
    <property type="match status" value="1"/>
</dbReference>
<keyword evidence="2" id="KW-0813">Transport</keyword>
<dbReference type="GO" id="GO:0022857">
    <property type="term" value="F:transmembrane transporter activity"/>
    <property type="evidence" value="ECO:0007669"/>
    <property type="project" value="InterPro"/>
</dbReference>
<dbReference type="Gene3D" id="1.20.1250.20">
    <property type="entry name" value="MFS general substrate transporter like domains"/>
    <property type="match status" value="1"/>
</dbReference>
<feature type="transmembrane region" description="Helical" evidence="7">
    <location>
        <begin position="475"/>
        <end position="495"/>
    </location>
</feature>
<organism evidence="9 10">
    <name type="scientific">Pseudosulfitobacter pseudonitzschiae</name>
    <dbReference type="NCBI Taxonomy" id="1402135"/>
    <lineage>
        <taxon>Bacteria</taxon>
        <taxon>Pseudomonadati</taxon>
        <taxon>Pseudomonadota</taxon>
        <taxon>Alphaproteobacteria</taxon>
        <taxon>Rhodobacterales</taxon>
        <taxon>Roseobacteraceae</taxon>
        <taxon>Pseudosulfitobacter</taxon>
    </lineage>
</organism>
<comment type="subcellular location">
    <subcellularLocation>
        <location evidence="1">Cell membrane</location>
        <topology evidence="1">Multi-pass membrane protein</topology>
    </subcellularLocation>
</comment>
<evidence type="ECO:0000259" key="8">
    <source>
        <dbReference type="PROSITE" id="PS50850"/>
    </source>
</evidence>
<evidence type="ECO:0000256" key="1">
    <source>
        <dbReference type="ARBA" id="ARBA00004651"/>
    </source>
</evidence>
<evidence type="ECO:0000256" key="6">
    <source>
        <dbReference type="ARBA" id="ARBA00023136"/>
    </source>
</evidence>
<dbReference type="CDD" id="cd17321">
    <property type="entry name" value="MFS_MMR_MDR_like"/>
    <property type="match status" value="1"/>
</dbReference>